<dbReference type="InterPro" id="IPR003593">
    <property type="entry name" value="AAA+_ATPase"/>
</dbReference>
<keyword evidence="2" id="KW-0813">Transport</keyword>
<dbReference type="GO" id="GO:0005524">
    <property type="term" value="F:ATP binding"/>
    <property type="evidence" value="ECO:0007669"/>
    <property type="project" value="UniProtKB-KW"/>
</dbReference>
<dbReference type="RefSeq" id="WP_420163867.1">
    <property type="nucleotide sequence ID" value="NZ_JBDLNV010000002.1"/>
</dbReference>
<dbReference type="PANTHER" id="PTHR43820:SF4">
    <property type="entry name" value="HIGH-AFFINITY BRANCHED-CHAIN AMINO ACID TRANSPORT ATP-BINDING PROTEIN LIVF"/>
    <property type="match status" value="1"/>
</dbReference>
<keyword evidence="4 7" id="KW-0067">ATP-binding</keyword>
<dbReference type="Pfam" id="PF00005">
    <property type="entry name" value="ABC_tran"/>
    <property type="match status" value="1"/>
</dbReference>
<dbReference type="InterPro" id="IPR027417">
    <property type="entry name" value="P-loop_NTPase"/>
</dbReference>
<proteinExistence type="inferred from homology"/>
<dbReference type="InterPro" id="IPR003439">
    <property type="entry name" value="ABC_transporter-like_ATP-bd"/>
</dbReference>
<evidence type="ECO:0000259" key="6">
    <source>
        <dbReference type="PROSITE" id="PS50893"/>
    </source>
</evidence>
<evidence type="ECO:0000313" key="7">
    <source>
        <dbReference type="EMBL" id="MFM1723324.1"/>
    </source>
</evidence>
<sequence>MTVRYGSAVAVSSVSMNAESGSVTAVVGPNGAGKSSLFSAVFGAVRSTGTVHLETVDVSRASAMSRGRQGFAYVPQGRQLFMKMSVVENLTVGADLLGAPKSAVDSAMDRFPVLRERAGRYAGVLSGGEQQMLVLARALLVEPKVLLLDEMTTGLAPKIVAGLRETVRGLAASGVAVLIAEPALTALKPIVDRGYVMQRGRVVADCAGADELDRQYRRSMGVTEAIIDAALHE</sequence>
<comment type="caution">
    <text evidence="7">The sequence shown here is derived from an EMBL/GenBank/DDBJ whole genome shotgun (WGS) entry which is preliminary data.</text>
</comment>
<evidence type="ECO:0000256" key="2">
    <source>
        <dbReference type="ARBA" id="ARBA00022448"/>
    </source>
</evidence>
<dbReference type="SMART" id="SM00382">
    <property type="entry name" value="AAA"/>
    <property type="match status" value="1"/>
</dbReference>
<dbReference type="PROSITE" id="PS00211">
    <property type="entry name" value="ABC_TRANSPORTER_1"/>
    <property type="match status" value="1"/>
</dbReference>
<feature type="domain" description="ABC transporter" evidence="6">
    <location>
        <begin position="3"/>
        <end position="224"/>
    </location>
</feature>
<dbReference type="InterPro" id="IPR052156">
    <property type="entry name" value="BCAA_Transport_ATP-bd_LivF"/>
</dbReference>
<evidence type="ECO:0000313" key="8">
    <source>
        <dbReference type="Proteomes" id="UP001629745"/>
    </source>
</evidence>
<comment type="similarity">
    <text evidence="1">Belongs to the ABC transporter superfamily.</text>
</comment>
<dbReference type="Gene3D" id="3.40.50.300">
    <property type="entry name" value="P-loop containing nucleotide triphosphate hydrolases"/>
    <property type="match status" value="1"/>
</dbReference>
<organism evidence="7 8">
    <name type="scientific">Rhodococcus parequi</name>
    <dbReference type="NCBI Taxonomy" id="3137122"/>
    <lineage>
        <taxon>Bacteria</taxon>
        <taxon>Bacillati</taxon>
        <taxon>Actinomycetota</taxon>
        <taxon>Actinomycetes</taxon>
        <taxon>Mycobacteriales</taxon>
        <taxon>Nocardiaceae</taxon>
        <taxon>Rhodococcus</taxon>
    </lineage>
</organism>
<dbReference type="PANTHER" id="PTHR43820">
    <property type="entry name" value="HIGH-AFFINITY BRANCHED-CHAIN AMINO ACID TRANSPORT ATP-BINDING PROTEIN LIVF"/>
    <property type="match status" value="1"/>
</dbReference>
<reference evidence="7 8" key="1">
    <citation type="submission" date="2023-11" db="EMBL/GenBank/DDBJ databases">
        <authorList>
            <person name="Val-Calvo J."/>
            <person name="Scortti M."/>
            <person name="Vazquez-Boland J."/>
        </authorList>
    </citation>
    <scope>NUCLEOTIDE SEQUENCE [LARGE SCALE GENOMIC DNA]</scope>
    <source>
        <strain evidence="7 8">PAM 2766</strain>
    </source>
</reference>
<protein>
    <submittedName>
        <fullName evidence="7">ATP-binding cassette domain-containing protein</fullName>
    </submittedName>
</protein>
<dbReference type="PROSITE" id="PS50893">
    <property type="entry name" value="ABC_TRANSPORTER_2"/>
    <property type="match status" value="1"/>
</dbReference>
<evidence type="ECO:0000256" key="1">
    <source>
        <dbReference type="ARBA" id="ARBA00005417"/>
    </source>
</evidence>
<dbReference type="InterPro" id="IPR017871">
    <property type="entry name" value="ABC_transporter-like_CS"/>
</dbReference>
<keyword evidence="8" id="KW-1185">Reference proteome</keyword>
<evidence type="ECO:0000256" key="5">
    <source>
        <dbReference type="ARBA" id="ARBA00022970"/>
    </source>
</evidence>
<keyword evidence="5" id="KW-0029">Amino-acid transport</keyword>
<dbReference type="EMBL" id="JBDLNV010000002">
    <property type="protein sequence ID" value="MFM1723324.1"/>
    <property type="molecule type" value="Genomic_DNA"/>
</dbReference>
<dbReference type="SUPFAM" id="SSF52540">
    <property type="entry name" value="P-loop containing nucleoside triphosphate hydrolases"/>
    <property type="match status" value="1"/>
</dbReference>
<dbReference type="Proteomes" id="UP001629745">
    <property type="component" value="Unassembled WGS sequence"/>
</dbReference>
<evidence type="ECO:0000256" key="4">
    <source>
        <dbReference type="ARBA" id="ARBA00022840"/>
    </source>
</evidence>
<gene>
    <name evidence="7" type="ORF">ABEU20_001890</name>
</gene>
<name>A0ABW9FCR5_9NOCA</name>
<keyword evidence="3" id="KW-0547">Nucleotide-binding</keyword>
<evidence type="ECO:0000256" key="3">
    <source>
        <dbReference type="ARBA" id="ARBA00022741"/>
    </source>
</evidence>
<accession>A0ABW9FCR5</accession>